<evidence type="ECO:0000259" key="7">
    <source>
        <dbReference type="PROSITE" id="PS51296"/>
    </source>
</evidence>
<dbReference type="Pfam" id="PF00355">
    <property type="entry name" value="Rieske"/>
    <property type="match status" value="1"/>
</dbReference>
<dbReference type="InterPro" id="IPR017941">
    <property type="entry name" value="Rieske_2Fe-2S"/>
</dbReference>
<dbReference type="HOGENOM" id="CLU_037178_1_0_6"/>
<dbReference type="InterPro" id="IPR045605">
    <property type="entry name" value="KshA-like_C"/>
</dbReference>
<evidence type="ECO:0000256" key="6">
    <source>
        <dbReference type="ARBA" id="ARBA00023014"/>
    </source>
</evidence>
<dbReference type="GO" id="GO:0046872">
    <property type="term" value="F:metal ion binding"/>
    <property type="evidence" value="ECO:0007669"/>
    <property type="project" value="UniProtKB-KW"/>
</dbReference>
<dbReference type="eggNOG" id="COG4638">
    <property type="taxonomic scope" value="Bacteria"/>
</dbReference>
<keyword evidence="5" id="KW-0408">Iron</keyword>
<gene>
    <name evidence="8" type="primary">prnD</name>
    <name evidence="8" type="ORF">BN1079_03408</name>
</gene>
<keyword evidence="9" id="KW-1185">Reference proteome</keyword>
<dbReference type="Gene3D" id="3.90.380.10">
    <property type="entry name" value="Naphthalene 1,2-dioxygenase Alpha Subunit, Chain A, domain 1"/>
    <property type="match status" value="1"/>
</dbReference>
<name>A0A078LUD5_9PSED</name>
<dbReference type="PANTHER" id="PTHR21266">
    <property type="entry name" value="IRON-SULFUR DOMAIN CONTAINING PROTEIN"/>
    <property type="match status" value="1"/>
</dbReference>
<dbReference type="SUPFAM" id="SSF55961">
    <property type="entry name" value="Bet v1-like"/>
    <property type="match status" value="1"/>
</dbReference>
<evidence type="ECO:0000256" key="3">
    <source>
        <dbReference type="ARBA" id="ARBA00022723"/>
    </source>
</evidence>
<protein>
    <submittedName>
        <fullName evidence="8">Aminopyrrolnitrin oxidase PrnD</fullName>
    </submittedName>
</protein>
<evidence type="ECO:0000313" key="9">
    <source>
        <dbReference type="Proteomes" id="UP000053902"/>
    </source>
</evidence>
<accession>A0A078LUD5</accession>
<dbReference type="InterPro" id="IPR036922">
    <property type="entry name" value="Rieske_2Fe-2S_sf"/>
</dbReference>
<dbReference type="InterPro" id="IPR050584">
    <property type="entry name" value="Cholesterol_7-desaturase"/>
</dbReference>
<keyword evidence="2" id="KW-0001">2Fe-2S</keyword>
<evidence type="ECO:0000256" key="1">
    <source>
        <dbReference type="ARBA" id="ARBA00001962"/>
    </source>
</evidence>
<dbReference type="GO" id="GO:0008203">
    <property type="term" value="P:cholesterol metabolic process"/>
    <property type="evidence" value="ECO:0007669"/>
    <property type="project" value="InterPro"/>
</dbReference>
<dbReference type="GO" id="GO:0016491">
    <property type="term" value="F:oxidoreductase activity"/>
    <property type="evidence" value="ECO:0007669"/>
    <property type="project" value="UniProtKB-KW"/>
</dbReference>
<dbReference type="EMBL" id="CCSF01000001">
    <property type="protein sequence ID" value="CDZ96058.1"/>
    <property type="molecule type" value="Genomic_DNA"/>
</dbReference>
<dbReference type="Proteomes" id="UP000053902">
    <property type="component" value="Unassembled WGS sequence"/>
</dbReference>
<keyword evidence="6" id="KW-0411">Iron-sulfur</keyword>
<evidence type="ECO:0000256" key="5">
    <source>
        <dbReference type="ARBA" id="ARBA00023004"/>
    </source>
</evidence>
<reference evidence="8 9" key="1">
    <citation type="submission" date="2014-07" db="EMBL/GenBank/DDBJ databases">
        <authorList>
            <person name="Urmite Genomes Urmite Genomes"/>
        </authorList>
    </citation>
    <scope>NUCLEOTIDE SEQUENCE [LARGE SCALE GENOMIC DNA]</scope>
    <source>
        <strain evidence="8 9">20_BN</strain>
    </source>
</reference>
<sequence length="349" mass="39787">MMTKLAEISVEDRLQPHRYARGWHCLGAVEEYRDGKPHTVEAFGSRLVAFADTKGDIHVLDAYCPHMGADLSQGTVEGDRIVCPFHHWKYDASGKCVDIPYCKRIPPKAKTRSWLTCVENGLLFVWNNPEGRPPREEVVIPHLPEMDSDEWIHEWNIDTMLIETHPRELVDNLADAQHFGPVHGTPTTYFSNVFEGHIGHQFFRGDSEHLGGSLAADSAYYGPATHFTRLSSNFGGVEVNAILLNSHVPISPNSFVLRFGCMVKRVQGMTEEQTREIAKQYVVGNRNSFYQDVVIWKTKTRIDKPVLAENDGPVYQLREWYQQFYTDEDLVPASMAERREIVTVDLRSE</sequence>
<dbReference type="SUPFAM" id="SSF50022">
    <property type="entry name" value="ISP domain"/>
    <property type="match status" value="1"/>
</dbReference>
<dbReference type="PROSITE" id="PS51296">
    <property type="entry name" value="RIESKE"/>
    <property type="match status" value="1"/>
</dbReference>
<feature type="domain" description="Rieske" evidence="7">
    <location>
        <begin position="23"/>
        <end position="125"/>
    </location>
</feature>
<evidence type="ECO:0000313" key="8">
    <source>
        <dbReference type="EMBL" id="CDZ96058.1"/>
    </source>
</evidence>
<evidence type="ECO:0000256" key="4">
    <source>
        <dbReference type="ARBA" id="ARBA00023002"/>
    </source>
</evidence>
<dbReference type="Gene3D" id="2.102.10.10">
    <property type="entry name" value="Rieske [2Fe-2S] iron-sulphur domain"/>
    <property type="match status" value="1"/>
</dbReference>
<dbReference type="PANTHER" id="PTHR21266:SF60">
    <property type="entry name" value="3-KETOSTEROID-9-ALPHA-MONOOXYGENASE, OXYGENASE COMPONENT"/>
    <property type="match status" value="1"/>
</dbReference>
<dbReference type="STRING" id="1499686.BN1079_03408"/>
<dbReference type="GO" id="GO:0051537">
    <property type="term" value="F:2 iron, 2 sulfur cluster binding"/>
    <property type="evidence" value="ECO:0007669"/>
    <property type="project" value="UniProtKB-KW"/>
</dbReference>
<evidence type="ECO:0000256" key="2">
    <source>
        <dbReference type="ARBA" id="ARBA00022714"/>
    </source>
</evidence>
<keyword evidence="3" id="KW-0479">Metal-binding</keyword>
<organism evidence="8 9">
    <name type="scientific">Pseudomonas saudiphocaensis</name>
    <dbReference type="NCBI Taxonomy" id="1499686"/>
    <lineage>
        <taxon>Bacteria</taxon>
        <taxon>Pseudomonadati</taxon>
        <taxon>Pseudomonadota</taxon>
        <taxon>Gammaproteobacteria</taxon>
        <taxon>Pseudomonadales</taxon>
        <taxon>Pseudomonadaceae</taxon>
        <taxon>Pseudomonas</taxon>
    </lineage>
</organism>
<comment type="cofactor">
    <cofactor evidence="1">
        <name>Fe cation</name>
        <dbReference type="ChEBI" id="CHEBI:24875"/>
    </cofactor>
</comment>
<dbReference type="AlphaFoldDB" id="A0A078LUD5"/>
<proteinExistence type="predicted"/>
<dbReference type="Pfam" id="PF19298">
    <property type="entry name" value="KshA_C"/>
    <property type="match status" value="1"/>
</dbReference>
<keyword evidence="4" id="KW-0560">Oxidoreductase</keyword>